<evidence type="ECO:0000256" key="1">
    <source>
        <dbReference type="SAM" id="MobiDB-lite"/>
    </source>
</evidence>
<dbReference type="STRING" id="329885.A0A4V5N9X4"/>
<dbReference type="Pfam" id="PF02170">
    <property type="entry name" value="PAZ"/>
    <property type="match status" value="1"/>
</dbReference>
<feature type="region of interest" description="Disordered" evidence="1">
    <location>
        <begin position="54"/>
        <end position="100"/>
    </location>
</feature>
<dbReference type="OrthoDB" id="10252740at2759"/>
<feature type="compositionally biased region" description="Polar residues" evidence="1">
    <location>
        <begin position="16"/>
        <end position="25"/>
    </location>
</feature>
<reference evidence="3 4" key="1">
    <citation type="submission" date="2017-03" db="EMBL/GenBank/DDBJ databases">
        <title>Genomes of endolithic fungi from Antarctica.</title>
        <authorList>
            <person name="Coleine C."/>
            <person name="Masonjones S."/>
            <person name="Stajich J.E."/>
        </authorList>
    </citation>
    <scope>NUCLEOTIDE SEQUENCE [LARGE SCALE GENOMIC DNA]</scope>
    <source>
        <strain evidence="3 4">CCFEE 5311</strain>
    </source>
</reference>
<feature type="domain" description="PAZ" evidence="2">
    <location>
        <begin position="372"/>
        <end position="468"/>
    </location>
</feature>
<name>A0A4V5N9X4_9PEZI</name>
<dbReference type="PANTHER" id="PTHR22891">
    <property type="entry name" value="EUKARYOTIC TRANSLATION INITIATION FACTOR 2C"/>
    <property type="match status" value="1"/>
</dbReference>
<evidence type="ECO:0000313" key="3">
    <source>
        <dbReference type="EMBL" id="TKA41709.1"/>
    </source>
</evidence>
<organism evidence="3 4">
    <name type="scientific">Friedmanniomyces endolithicus</name>
    <dbReference type="NCBI Taxonomy" id="329885"/>
    <lineage>
        <taxon>Eukaryota</taxon>
        <taxon>Fungi</taxon>
        <taxon>Dikarya</taxon>
        <taxon>Ascomycota</taxon>
        <taxon>Pezizomycotina</taxon>
        <taxon>Dothideomycetes</taxon>
        <taxon>Dothideomycetidae</taxon>
        <taxon>Mycosphaerellales</taxon>
        <taxon>Teratosphaeriaceae</taxon>
        <taxon>Friedmanniomyces</taxon>
    </lineage>
</organism>
<sequence>MDQPQHRRPRRGYGSELNSPDSSISRKPRTARSREETIEAVRIISDVLRVTEDDQDANYGLDTRSDSAAEENRDSAEVFTTREPGENVSTASDFSPQEAKQDIRDPTVLAVNMVYQYDVKILNGGELCKTAKKQILKAFKKRVSQDGAVSQLNRSSFVATRRIPQLEQPLLLHVHLATDAEATIAASRAEYVKVHDRKEDGETVKQWILLGEMMPVPRSSGRTESELKTLATQEHVKAIGKQEGRHWTHTIVIMADRIAETIGRSRLLDHESTVANRSRIAQLINNCMLSQAKSEASFSSGNMHFGEATALNCGLEVREGITVKPGISHADEEVHIMQTECKQHFYQPILLSDFMLAQFGSSVLQCDVSKAEELTSILRGVQVIVATSKGCKSRTVQTVTHKTVSSLTARCNGKEDLITLDELYEDHYGKRLRYPTMPCINIGLAGRDVFVSAEACQLVADQPFNHKLPFYAGEQIFTLRPETPKICKSKLITGDSPHSPFANVDASKLDVLFAEVVIHPDSSRRSDIDQLCVLNKEHWTGFQNSIKSRFKGVISQSVRKVKNDTPVVLPYPLRQTEAAPSIWAEKLRNTLKMRPAAAESSVVVVAVPAGKHNANIYKLLKKICGIEIGIQCKVIRTDALSKVLKKPVEGTEQRRFAGAIVRNLLARTSHPPALDHRYSNDGEYQLVFPAPDEVSQRGVLFGIHIQSIASSKIRNGTGDREWKTAPGQLVTITSSANWITANVLTTHHLLLAGADNVAADHLSTCLKEHISSSKLIRGEFTHVVLYRSGEGAGRRDQLIVEMNKLVYDHFDSLAGLAMVAYARETVVQVLGDEAVVSSGQRSGLTALERNVATAAADLMHDQGQRKQDRCILDQHLREMTNAFGLDAAFRKVYVRELQEVNNAKCAYLLSHVELDLEGQGQAEQNQAHLGTCYSVLRNTIVPDILHLAQQASKYIQRFVEEVPSGERLATGEQVMKFELQDVMPELRKTLYYV</sequence>
<evidence type="ECO:0000313" key="4">
    <source>
        <dbReference type="Proteomes" id="UP000310066"/>
    </source>
</evidence>
<gene>
    <name evidence="3" type="ORF">B0A54_08135</name>
</gene>
<dbReference type="InterPro" id="IPR003100">
    <property type="entry name" value="PAZ_dom"/>
</dbReference>
<dbReference type="Gene3D" id="2.170.260.10">
    <property type="entry name" value="paz domain"/>
    <property type="match status" value="1"/>
</dbReference>
<feature type="compositionally biased region" description="Basic residues" evidence="1">
    <location>
        <begin position="1"/>
        <end position="11"/>
    </location>
</feature>
<dbReference type="InterPro" id="IPR036085">
    <property type="entry name" value="PAZ_dom_sf"/>
</dbReference>
<feature type="compositionally biased region" description="Basic and acidic residues" evidence="1">
    <location>
        <begin position="63"/>
        <end position="76"/>
    </location>
</feature>
<accession>A0A4V5N9X4</accession>
<dbReference type="SUPFAM" id="SSF101690">
    <property type="entry name" value="PAZ domain"/>
    <property type="match status" value="1"/>
</dbReference>
<dbReference type="CDD" id="cd02846">
    <property type="entry name" value="PAZ_argonaute_like"/>
    <property type="match status" value="1"/>
</dbReference>
<dbReference type="EMBL" id="NAJP01000026">
    <property type="protein sequence ID" value="TKA41709.1"/>
    <property type="molecule type" value="Genomic_DNA"/>
</dbReference>
<dbReference type="Proteomes" id="UP000310066">
    <property type="component" value="Unassembled WGS sequence"/>
</dbReference>
<dbReference type="GO" id="GO:0003723">
    <property type="term" value="F:RNA binding"/>
    <property type="evidence" value="ECO:0007669"/>
    <property type="project" value="InterPro"/>
</dbReference>
<feature type="region of interest" description="Disordered" evidence="1">
    <location>
        <begin position="1"/>
        <end position="37"/>
    </location>
</feature>
<proteinExistence type="predicted"/>
<comment type="caution">
    <text evidence="3">The sequence shown here is derived from an EMBL/GenBank/DDBJ whole genome shotgun (WGS) entry which is preliminary data.</text>
</comment>
<protein>
    <recommendedName>
        <fullName evidence="2">PAZ domain-containing protein</fullName>
    </recommendedName>
</protein>
<dbReference type="AlphaFoldDB" id="A0A4V5N9X4"/>
<evidence type="ECO:0000259" key="2">
    <source>
        <dbReference type="Pfam" id="PF02170"/>
    </source>
</evidence>